<dbReference type="GO" id="GO:0008360">
    <property type="term" value="P:regulation of cell shape"/>
    <property type="evidence" value="ECO:0007669"/>
    <property type="project" value="TreeGrafter"/>
</dbReference>
<reference evidence="4" key="1">
    <citation type="submission" date="2023-06" db="EMBL/GenBank/DDBJ databases">
        <title>Genomic analysis of the entomopathogenic nematode Steinernema hermaphroditum.</title>
        <authorList>
            <person name="Schwarz E.M."/>
            <person name="Heppert J.K."/>
            <person name="Baniya A."/>
            <person name="Schwartz H.T."/>
            <person name="Tan C.-H."/>
            <person name="Antoshechkin I."/>
            <person name="Sternberg P.W."/>
            <person name="Goodrich-Blair H."/>
            <person name="Dillman A.R."/>
        </authorList>
    </citation>
    <scope>NUCLEOTIDE SEQUENCE</scope>
    <source>
        <strain evidence="4">PS9179</strain>
        <tissue evidence="4">Whole animal</tissue>
    </source>
</reference>
<dbReference type="GO" id="GO:0005829">
    <property type="term" value="C:cytosol"/>
    <property type="evidence" value="ECO:0007669"/>
    <property type="project" value="TreeGrafter"/>
</dbReference>
<evidence type="ECO:0000256" key="2">
    <source>
        <dbReference type="SAM" id="MobiDB-lite"/>
    </source>
</evidence>
<feature type="region of interest" description="Disordered" evidence="2">
    <location>
        <begin position="261"/>
        <end position="296"/>
    </location>
</feature>
<dbReference type="InterPro" id="IPR042201">
    <property type="entry name" value="FH2_Formin_sf"/>
</dbReference>
<comment type="caution">
    <text evidence="4">The sequence shown here is derived from an EMBL/GenBank/DDBJ whole genome shotgun (WGS) entry which is preliminary data.</text>
</comment>
<dbReference type="GO" id="GO:0030866">
    <property type="term" value="P:cortical actin cytoskeleton organization"/>
    <property type="evidence" value="ECO:0007669"/>
    <property type="project" value="TreeGrafter"/>
</dbReference>
<dbReference type="PANTHER" id="PTHR45857:SF8">
    <property type="entry name" value="FORMIN-HOMOLOGY AND ZINC FINGER DOMAINS PROTEIN 1"/>
    <property type="match status" value="1"/>
</dbReference>
<name>A0AA39I5S8_9BILA</name>
<keyword evidence="5" id="KW-1185">Reference proteome</keyword>
<dbReference type="Pfam" id="PF02181">
    <property type="entry name" value="FH2"/>
    <property type="match status" value="1"/>
</dbReference>
<feature type="domain" description="FH2" evidence="3">
    <location>
        <begin position="446"/>
        <end position="817"/>
    </location>
</feature>
<dbReference type="GO" id="GO:0051015">
    <property type="term" value="F:actin filament binding"/>
    <property type="evidence" value="ECO:0007669"/>
    <property type="project" value="TreeGrafter"/>
</dbReference>
<dbReference type="PROSITE" id="PS51444">
    <property type="entry name" value="FH2"/>
    <property type="match status" value="1"/>
</dbReference>
<feature type="region of interest" description="Disordered" evidence="2">
    <location>
        <begin position="1"/>
        <end position="41"/>
    </location>
</feature>
<evidence type="ECO:0000259" key="3">
    <source>
        <dbReference type="PROSITE" id="PS51444"/>
    </source>
</evidence>
<dbReference type="InterPro" id="IPR015425">
    <property type="entry name" value="FH2_Formin"/>
</dbReference>
<evidence type="ECO:0000313" key="4">
    <source>
        <dbReference type="EMBL" id="KAK0417269.1"/>
    </source>
</evidence>
<protein>
    <recommendedName>
        <fullName evidence="3">FH2 domain-containing protein</fullName>
    </recommendedName>
</protein>
<dbReference type="Gene3D" id="1.20.58.2220">
    <property type="entry name" value="Formin, FH2 domain"/>
    <property type="match status" value="1"/>
</dbReference>
<accession>A0AA39I5S8</accession>
<organism evidence="4 5">
    <name type="scientific">Steinernema hermaphroditum</name>
    <dbReference type="NCBI Taxonomy" id="289476"/>
    <lineage>
        <taxon>Eukaryota</taxon>
        <taxon>Metazoa</taxon>
        <taxon>Ecdysozoa</taxon>
        <taxon>Nematoda</taxon>
        <taxon>Chromadorea</taxon>
        <taxon>Rhabditida</taxon>
        <taxon>Tylenchina</taxon>
        <taxon>Panagrolaimomorpha</taxon>
        <taxon>Strongyloidoidea</taxon>
        <taxon>Steinernematidae</taxon>
        <taxon>Steinernema</taxon>
    </lineage>
</organism>
<comment type="similarity">
    <text evidence="1">Belongs to the formin homology family.</text>
</comment>
<dbReference type="Proteomes" id="UP001175271">
    <property type="component" value="Unassembled WGS sequence"/>
</dbReference>
<feature type="region of interest" description="Disordered" evidence="2">
    <location>
        <begin position="440"/>
        <end position="461"/>
    </location>
</feature>
<gene>
    <name evidence="4" type="ORF">QR680_012916</name>
</gene>
<dbReference type="GO" id="GO:0016477">
    <property type="term" value="P:cell migration"/>
    <property type="evidence" value="ECO:0007669"/>
    <property type="project" value="TreeGrafter"/>
</dbReference>
<evidence type="ECO:0000256" key="1">
    <source>
        <dbReference type="ARBA" id="ARBA00023449"/>
    </source>
</evidence>
<sequence length="817" mass="88855">MTSLAQPPSTAPFGSAEDPGATSNSSPSPVSPKSDDLVATTSAATLFQPSGSPSATSTAPSAAANPLSSIFHSNPDPYQLFQLLAHHVQQSTAAKQEPEATPPPAPPQMVPTDLYRLLTNQNLLQNQILMQQQQQQNQMAAAQQQQVAQQQQQDRKRVSARPCAALSPPRRLQTYPYTFQYCVLCQKNVHSSKLPCHIRQCHVAKPMFQCPACDFTSTYSKNNVKSHMVSLHGLAGDPISYMDQYAGQVEEFMKKCFPNVRGRGRPMHGGKRASPKLPNSPLASQAPPLSAGPNTVASQLQAQRQRAETKNNFLLAMNTQALQRQGVQNPRKTPQPTPASSFAELYASAMKLNPQQVTLPGLLNPALNGLYDDANGTSIVGATVAVKTGEALKQELWEGAAFDSEAGLLSSSTSSNDDYKSQSHNEQLLELSSQLGGIGGAWRGPDSDSSGSQSGYAVPPGENMQPRYLAHTLRWSVLNAEQLAHTIFDTFGDVSALVDKVDMSRFEALVDSSSALLSPEHLERIAAVRHKINKEPFEILYAVAKLQTGDLTAENVADLETIAPSAVDVQRFRSFAEINNVSALSDDEKFIFDLTKIDRFEEKLFVLSYTTSFAQKVQEVSQSLGDFSLAAKRLQNSMAFNSILQLALLCGNYVCGYFNAHLIRGFRTSTISELCEFQLSEEQTLLDVLASAVQKDASFSLADFVDNLDLFAKVGDTEFSKVLAEIKHLESGQLRAMAEVHASSSASGHSALIETLTNASQQITQLNDLVHQAKDTLITTLQFFGEPVFQFEGPLAPEAFFAKIAHFGRSLQQRVVS</sequence>
<dbReference type="SUPFAM" id="SSF101447">
    <property type="entry name" value="Formin homology 2 domain (FH2 domain)"/>
    <property type="match status" value="1"/>
</dbReference>
<feature type="compositionally biased region" description="Low complexity" evidence="2">
    <location>
        <begin position="23"/>
        <end position="32"/>
    </location>
</feature>
<proteinExistence type="inferred from homology"/>
<evidence type="ECO:0000313" key="5">
    <source>
        <dbReference type="Proteomes" id="UP001175271"/>
    </source>
</evidence>
<dbReference type="AlphaFoldDB" id="A0AA39I5S8"/>
<feature type="compositionally biased region" description="Basic residues" evidence="2">
    <location>
        <begin position="262"/>
        <end position="274"/>
    </location>
</feature>
<feature type="compositionally biased region" description="Pro residues" evidence="2">
    <location>
        <begin position="100"/>
        <end position="109"/>
    </location>
</feature>
<feature type="region of interest" description="Disordered" evidence="2">
    <location>
        <begin position="89"/>
        <end position="111"/>
    </location>
</feature>
<dbReference type="InterPro" id="IPR043592">
    <property type="entry name" value="FMNL_animal"/>
</dbReference>
<dbReference type="PANTHER" id="PTHR45857">
    <property type="entry name" value="FORMIN-LIKE PROTEIN"/>
    <property type="match status" value="1"/>
</dbReference>
<dbReference type="EMBL" id="JAUCMV010000002">
    <property type="protein sequence ID" value="KAK0417269.1"/>
    <property type="molecule type" value="Genomic_DNA"/>
</dbReference>